<name>A0A1I0PWC3_9EURY</name>
<accession>A0A1I0PWC3</accession>
<gene>
    <name evidence="2" type="ORF">SAMN04487945_2014</name>
</gene>
<protein>
    <submittedName>
        <fullName evidence="2">Phosphotransferase enzyme family protein</fullName>
    </submittedName>
</protein>
<dbReference type="GO" id="GO:0016740">
    <property type="term" value="F:transferase activity"/>
    <property type="evidence" value="ECO:0007669"/>
    <property type="project" value="UniProtKB-KW"/>
</dbReference>
<evidence type="ECO:0000313" key="2">
    <source>
        <dbReference type="EMBL" id="SEW18595.1"/>
    </source>
</evidence>
<reference evidence="2 3" key="1">
    <citation type="submission" date="2016-10" db="EMBL/GenBank/DDBJ databases">
        <authorList>
            <person name="de Groot N.N."/>
        </authorList>
    </citation>
    <scope>NUCLEOTIDE SEQUENCE [LARGE SCALE GENOMIC DNA]</scope>
    <source>
        <strain evidence="2 3">CGMCC 1.5337</strain>
    </source>
</reference>
<evidence type="ECO:0000259" key="1">
    <source>
        <dbReference type="Pfam" id="PF01636"/>
    </source>
</evidence>
<dbReference type="AlphaFoldDB" id="A0A1I0PWC3"/>
<dbReference type="InterPro" id="IPR002575">
    <property type="entry name" value="Aminoglycoside_PTrfase"/>
</dbReference>
<evidence type="ECO:0000313" key="3">
    <source>
        <dbReference type="Proteomes" id="UP000198518"/>
    </source>
</evidence>
<proteinExistence type="predicted"/>
<dbReference type="InterPro" id="IPR011009">
    <property type="entry name" value="Kinase-like_dom_sf"/>
</dbReference>
<keyword evidence="2" id="KW-0808">Transferase</keyword>
<dbReference type="Pfam" id="PF01636">
    <property type="entry name" value="APH"/>
    <property type="match status" value="1"/>
</dbReference>
<organism evidence="2 3">
    <name type="scientific">Halobacterium jilantaiense</name>
    <dbReference type="NCBI Taxonomy" id="355548"/>
    <lineage>
        <taxon>Archaea</taxon>
        <taxon>Methanobacteriati</taxon>
        <taxon>Methanobacteriota</taxon>
        <taxon>Stenosarchaea group</taxon>
        <taxon>Halobacteria</taxon>
        <taxon>Halobacteriales</taxon>
        <taxon>Halobacteriaceae</taxon>
        <taxon>Halobacterium</taxon>
    </lineage>
</organism>
<dbReference type="STRING" id="355548.SAMN04487945_2014"/>
<dbReference type="InterPro" id="IPR051678">
    <property type="entry name" value="AGP_Transferase"/>
</dbReference>
<sequence length="317" mass="34496">MDDTVAAIAERDLGAPPDDVAPVAEGLQHETYVLTVDSRGYVLQFAASEDGRDVDSLARGLHWYVALRETDIPVPRVVSERVAEFDGRRYVLVEKLPGTTGERDVSPARTRNAAATLATVHDHAAFDTAGALVGEGSKLSVRACGDATFRERVQREVSESAGHLRDAGLGSIADGLEGVLDEFADRLPESFGPVLCHGDFSPDNVLFRGDEVVGVLDFDRAHAGRAGWDLAAAANAFWMHDPTADWCVRETFYEGYRAVRPVAGSFDRCEPLYRAATLARLVAGMLALDELSAYERDFYAERLQNAVGRASRELGRQ</sequence>
<dbReference type="Gene3D" id="3.90.1200.10">
    <property type="match status" value="1"/>
</dbReference>
<feature type="domain" description="Aminoglycoside phosphotransferase" evidence="1">
    <location>
        <begin position="20"/>
        <end position="247"/>
    </location>
</feature>
<keyword evidence="3" id="KW-1185">Reference proteome</keyword>
<dbReference type="SUPFAM" id="SSF56112">
    <property type="entry name" value="Protein kinase-like (PK-like)"/>
    <property type="match status" value="1"/>
</dbReference>
<dbReference type="OrthoDB" id="350437at2157"/>
<dbReference type="RefSeq" id="WP_089669261.1">
    <property type="nucleotide sequence ID" value="NZ_FOJA01000001.1"/>
</dbReference>
<dbReference type="Proteomes" id="UP000198518">
    <property type="component" value="Unassembled WGS sequence"/>
</dbReference>
<dbReference type="EMBL" id="FOJA01000001">
    <property type="protein sequence ID" value="SEW18595.1"/>
    <property type="molecule type" value="Genomic_DNA"/>
</dbReference>
<dbReference type="PANTHER" id="PTHR21310">
    <property type="entry name" value="AMINOGLYCOSIDE PHOSPHOTRANSFERASE-RELATED-RELATED"/>
    <property type="match status" value="1"/>
</dbReference>